<comment type="caution">
    <text evidence="6">The sequence shown here is derived from an EMBL/GenBank/DDBJ whole genome shotgun (WGS) entry which is preliminary data.</text>
</comment>
<accession>A0ABR2IJE0</accession>
<dbReference type="InterPro" id="IPR052092">
    <property type="entry name" value="SF3A2"/>
</dbReference>
<dbReference type="EMBL" id="JAPFFF010000017">
    <property type="protein sequence ID" value="KAK8863748.1"/>
    <property type="molecule type" value="Genomic_DNA"/>
</dbReference>
<dbReference type="Proteomes" id="UP001470230">
    <property type="component" value="Unassembled WGS sequence"/>
</dbReference>
<dbReference type="InterPro" id="IPR036236">
    <property type="entry name" value="Znf_C2H2_sf"/>
</dbReference>
<evidence type="ECO:0000313" key="7">
    <source>
        <dbReference type="Proteomes" id="UP001470230"/>
    </source>
</evidence>
<dbReference type="Pfam" id="PF16835">
    <property type="entry name" value="SF3A2"/>
    <property type="match status" value="1"/>
</dbReference>
<dbReference type="Gene3D" id="2.60.40.2690">
    <property type="match status" value="1"/>
</dbReference>
<dbReference type="PANTHER" id="PTHR23205:SF0">
    <property type="entry name" value="SPLICING FACTOR 3A SUBUNIT 2"/>
    <property type="match status" value="1"/>
</dbReference>
<dbReference type="SUPFAM" id="SSF57667">
    <property type="entry name" value="beta-beta-alpha zinc fingers"/>
    <property type="match status" value="1"/>
</dbReference>
<evidence type="ECO:0000259" key="5">
    <source>
        <dbReference type="Pfam" id="PF16835"/>
    </source>
</evidence>
<evidence type="ECO:0000256" key="4">
    <source>
        <dbReference type="ARBA" id="ARBA00023242"/>
    </source>
</evidence>
<keyword evidence="2" id="KW-0863">Zinc-finger</keyword>
<dbReference type="PANTHER" id="PTHR23205">
    <property type="entry name" value="SPLICING FACTOR 3A SUBUNIT 2"/>
    <property type="match status" value="1"/>
</dbReference>
<organism evidence="6 7">
    <name type="scientific">Tritrichomonas musculus</name>
    <dbReference type="NCBI Taxonomy" id="1915356"/>
    <lineage>
        <taxon>Eukaryota</taxon>
        <taxon>Metamonada</taxon>
        <taxon>Parabasalia</taxon>
        <taxon>Tritrichomonadida</taxon>
        <taxon>Tritrichomonadidae</taxon>
        <taxon>Tritrichomonas</taxon>
    </lineage>
</organism>
<keyword evidence="1" id="KW-0479">Metal-binding</keyword>
<name>A0ABR2IJE0_9EUKA</name>
<gene>
    <name evidence="6" type="ORF">M9Y10_011438</name>
</gene>
<reference evidence="6 7" key="1">
    <citation type="submission" date="2024-04" db="EMBL/GenBank/DDBJ databases">
        <title>Tritrichomonas musculus Genome.</title>
        <authorList>
            <person name="Alves-Ferreira E."/>
            <person name="Grigg M."/>
            <person name="Lorenzi H."/>
            <person name="Galac M."/>
        </authorList>
    </citation>
    <scope>NUCLEOTIDE SEQUENCE [LARGE SCALE GENOMIC DNA]</scope>
    <source>
        <strain evidence="6 7">EAF2021</strain>
    </source>
</reference>
<evidence type="ECO:0000256" key="1">
    <source>
        <dbReference type="ARBA" id="ARBA00022723"/>
    </source>
</evidence>
<evidence type="ECO:0000313" key="6">
    <source>
        <dbReference type="EMBL" id="KAK8863748.1"/>
    </source>
</evidence>
<sequence length="222" mass="25519">MADRDYAVGGRHGAGEYNAQLDKIQRTNRISKLKLVDRDLSEDQNLFKNQYGLYECRLCCTHHRTEASYIAHTYGKAHKRNLERRRVVLARKEAMIGGARVGAQPKPDKLNSKKPKIGEPAYSIYKKKNPSGSLDILFELTYDQIRKNTSPKYRFMSAYEQTVETPPDPSFQFVLIAAQPYNTVAFKIPNYPVIENLIIEEWKPREHLYTLQVTVSAPPKTD</sequence>
<evidence type="ECO:0000256" key="3">
    <source>
        <dbReference type="ARBA" id="ARBA00022833"/>
    </source>
</evidence>
<dbReference type="InterPro" id="IPR031781">
    <property type="entry name" value="SF3A2_dom"/>
</dbReference>
<keyword evidence="4" id="KW-0539">Nucleus</keyword>
<dbReference type="SMART" id="SM01050">
    <property type="entry name" value="CactinC_cactus"/>
    <property type="match status" value="1"/>
</dbReference>
<keyword evidence="3" id="KW-0862">Zinc</keyword>
<feature type="domain" description="SF3A2" evidence="5">
    <location>
        <begin position="117"/>
        <end position="208"/>
    </location>
</feature>
<proteinExistence type="predicted"/>
<keyword evidence="7" id="KW-1185">Reference proteome</keyword>
<evidence type="ECO:0000256" key="2">
    <source>
        <dbReference type="ARBA" id="ARBA00022771"/>
    </source>
</evidence>
<protein>
    <submittedName>
        <fullName evidence="6">Splicing factor 3A subunit 2</fullName>
    </submittedName>
</protein>